<evidence type="ECO:0000256" key="15">
    <source>
        <dbReference type="HAMAP-Rule" id="MF_02003"/>
    </source>
</evidence>
<dbReference type="Gene3D" id="3.40.50.620">
    <property type="entry name" value="HUPs"/>
    <property type="match status" value="2"/>
</dbReference>
<dbReference type="InterPro" id="IPR023586">
    <property type="entry name" value="Ile-tRNA-ligase_type2"/>
</dbReference>
<evidence type="ECO:0000256" key="10">
    <source>
        <dbReference type="ARBA" id="ARBA00022840"/>
    </source>
</evidence>
<evidence type="ECO:0000256" key="4">
    <source>
        <dbReference type="ARBA" id="ARBA00011245"/>
    </source>
</evidence>
<dbReference type="CDD" id="cd00818">
    <property type="entry name" value="IleRS_core"/>
    <property type="match status" value="1"/>
</dbReference>
<name>A0A2T0R7L2_9ACTN</name>
<organism evidence="19 20">
    <name type="scientific">Kineococcus rhizosphaerae</name>
    <dbReference type="NCBI Taxonomy" id="559628"/>
    <lineage>
        <taxon>Bacteria</taxon>
        <taxon>Bacillati</taxon>
        <taxon>Actinomycetota</taxon>
        <taxon>Actinomycetes</taxon>
        <taxon>Kineosporiales</taxon>
        <taxon>Kineosporiaceae</taxon>
        <taxon>Kineococcus</taxon>
    </lineage>
</organism>
<keyword evidence="12 15" id="KW-0030">Aminoacyl-tRNA synthetase</keyword>
<dbReference type="InterPro" id="IPR014729">
    <property type="entry name" value="Rossmann-like_a/b/a_fold"/>
</dbReference>
<dbReference type="InterPro" id="IPR033709">
    <property type="entry name" value="Anticodon_Ile_ABEc"/>
</dbReference>
<dbReference type="InterPro" id="IPR002301">
    <property type="entry name" value="Ile-tRNA-ligase"/>
</dbReference>
<evidence type="ECO:0000256" key="5">
    <source>
        <dbReference type="ARBA" id="ARBA00022490"/>
    </source>
</evidence>
<keyword evidence="10 15" id="KW-0067">ATP-binding</keyword>
<accession>A0A2T0R7L2</accession>
<comment type="domain">
    <text evidence="15">IleRS has two distinct active sites: one for aminoacylation and one for editing. The misactivated valine is translocated from the active site to the editing site, which sterically excludes the correctly activated isoleucine. The single editing site contains two valyl binding pockets, one specific for each substrate (Val-AMP or Val-tRNA(Ile)).</text>
</comment>
<dbReference type="Proteomes" id="UP000238083">
    <property type="component" value="Unassembled WGS sequence"/>
</dbReference>
<evidence type="ECO:0000256" key="7">
    <source>
        <dbReference type="ARBA" id="ARBA00022723"/>
    </source>
</evidence>
<dbReference type="NCBIfam" id="TIGR00392">
    <property type="entry name" value="ileS"/>
    <property type="match status" value="1"/>
</dbReference>
<sequence length="1069" mass="118395">MSEDVTEATPTSGEVTTSPSFPEIERRVLDSWKADDTFRASVEARAGSAAGEFVFYDGPPFANGLPHYGHLLTGYVKDLVPRYKTMRGFGVERRFGWDTHGLPAEVEAEKQLGITHKSEIDALGVATFNDACRTSVLKYTKEWEEYVTRQARWVDFDNDYKTLDTDYMESVMWAFKTLWDKGLVYEGFRVLAYCWRCETPLSNSETRLDDVYRNRQDPAVTVGFAFTDAGDDLDGVLGLIWTTTPWTLPSNLAMAVHPDLEYVVVDGGAAHEGKRFLLAADRVGHYARELGEDPQVLSRHRGADLLGRTYTPPFPYFAGRENAHQVLAADYVTTDSGTGVVHIAPAFGEDDKLVTDAAGIVPVVPVASNGTFTAEVTDFAGMHVFDANKEINRALKNGLPSGAVLLRQETYDHSYPHCWRCGNALIYRAVSSWFVKVTAIRDRMVELNEQITWVPEHVKHGSFGKWLEGARDWSISRNRYWGSPIPVWTSDDPAYPRVDVYGSLDDLERDFGVRPADLHRPYIDDLTRPNPDDPTGKSTMRRVPEVLDCWFESGSMPFAQVHYPFENTEWFESHYPGDFIVEYIGQTRGWFYTLHVLATALFDRPAFTTCVSHGILLGDDGRKMSKSLRNYPDVSEVLDRDGSDAMRWFLMSSPVLRGGNLIVTEQGIRDSVRQVLLPLWNTFQFFQLYAGTSSHTPRWRTSSTDVLDRYVLAKLHDTVVAVTEQLDAYDIAGACESARQFLDSLTNWYVRRSRSAFWDGESERAKDAFDTLYTVLETTTRMLAPLLPLFSEEIWRTLTGGRSVHLTDWPDAVDLPADPGLVSAMDEARATCSSVLALRKANGLRVRLPLSTVEVLVADPAALEPFAQLVADEVNVRSVRLGTIDKAVEHGVVAKLTVNARAAGPRLGKNVQQAIKGAKSGDWEERPDGTVVSGGIELVEGEYELSTVVEGGGTGLATSPLEGGGFVVLDTTVTPELAAEGIARDVVRLVQQARREAGLHVADRIRLTVAADGPVWEALVTHQNLVVAETLAQQFGSSGSADALAAERATLVGSVEGHEVRIGVEKVES</sequence>
<evidence type="ECO:0000256" key="3">
    <source>
        <dbReference type="ARBA" id="ARBA00007078"/>
    </source>
</evidence>
<dbReference type="FunFam" id="3.40.50.620:FF:000075">
    <property type="entry name" value="Isoleucine--tRNA ligase"/>
    <property type="match status" value="1"/>
</dbReference>
<reference evidence="19 20" key="1">
    <citation type="submission" date="2018-03" db="EMBL/GenBank/DDBJ databases">
        <title>Genomic Encyclopedia of Archaeal and Bacterial Type Strains, Phase II (KMG-II): from individual species to whole genera.</title>
        <authorList>
            <person name="Goeker M."/>
        </authorList>
    </citation>
    <scope>NUCLEOTIDE SEQUENCE [LARGE SCALE GENOMIC DNA]</scope>
    <source>
        <strain evidence="19 20">DSM 19711</strain>
    </source>
</reference>
<evidence type="ECO:0000259" key="18">
    <source>
        <dbReference type="Pfam" id="PF08264"/>
    </source>
</evidence>
<evidence type="ECO:0000256" key="13">
    <source>
        <dbReference type="ARBA" id="ARBA00025217"/>
    </source>
</evidence>
<feature type="binding site" evidence="15">
    <location>
        <position position="626"/>
    </location>
    <ligand>
        <name>ATP</name>
        <dbReference type="ChEBI" id="CHEBI:30616"/>
    </ligand>
</feature>
<evidence type="ECO:0000256" key="1">
    <source>
        <dbReference type="ARBA" id="ARBA00001947"/>
    </source>
</evidence>
<protein>
    <recommendedName>
        <fullName evidence="15">Isoleucine--tRNA ligase</fullName>
        <ecNumber evidence="15">6.1.1.5</ecNumber>
    </recommendedName>
    <alternativeName>
        <fullName evidence="15">Isoleucyl-tRNA synthetase</fullName>
        <shortName evidence="15">IleRS</shortName>
    </alternativeName>
</protein>
<dbReference type="Pfam" id="PF00133">
    <property type="entry name" value="tRNA-synt_1"/>
    <property type="match status" value="1"/>
</dbReference>
<dbReference type="SUPFAM" id="SSF47323">
    <property type="entry name" value="Anticodon-binding domain of a subclass of class I aminoacyl-tRNA synthetases"/>
    <property type="match status" value="1"/>
</dbReference>
<evidence type="ECO:0000256" key="6">
    <source>
        <dbReference type="ARBA" id="ARBA00022598"/>
    </source>
</evidence>
<feature type="short sequence motif" description="'KMSKS' region" evidence="15">
    <location>
        <begin position="623"/>
        <end position="627"/>
    </location>
</feature>
<dbReference type="Pfam" id="PF08264">
    <property type="entry name" value="Anticodon_1"/>
    <property type="match status" value="1"/>
</dbReference>
<comment type="caution">
    <text evidence="19">The sequence shown here is derived from an EMBL/GenBank/DDBJ whole genome shotgun (WGS) entry which is preliminary data.</text>
</comment>
<comment type="subunit">
    <text evidence="4 15">Monomer.</text>
</comment>
<dbReference type="CDD" id="cd07961">
    <property type="entry name" value="Anticodon_Ia_Ile_ABEc"/>
    <property type="match status" value="1"/>
</dbReference>
<proteinExistence type="inferred from homology"/>
<dbReference type="RefSeq" id="WP_245885250.1">
    <property type="nucleotide sequence ID" value="NZ_PVZF01000002.1"/>
</dbReference>
<feature type="region of interest" description="Disordered" evidence="16">
    <location>
        <begin position="1"/>
        <end position="20"/>
    </location>
</feature>
<dbReference type="FunFam" id="3.40.50.620:FF:000063">
    <property type="entry name" value="Isoleucine--tRNA ligase"/>
    <property type="match status" value="1"/>
</dbReference>
<evidence type="ECO:0000256" key="16">
    <source>
        <dbReference type="SAM" id="MobiDB-lite"/>
    </source>
</evidence>
<keyword evidence="5 15" id="KW-0963">Cytoplasm</keyword>
<keyword evidence="20" id="KW-1185">Reference proteome</keyword>
<dbReference type="GO" id="GO:0000049">
    <property type="term" value="F:tRNA binding"/>
    <property type="evidence" value="ECO:0007669"/>
    <property type="project" value="InterPro"/>
</dbReference>
<dbReference type="PROSITE" id="PS00178">
    <property type="entry name" value="AA_TRNA_LIGASE_I"/>
    <property type="match status" value="1"/>
</dbReference>
<dbReference type="GO" id="GO:0002161">
    <property type="term" value="F:aminoacyl-tRNA deacylase activity"/>
    <property type="evidence" value="ECO:0007669"/>
    <property type="project" value="InterPro"/>
</dbReference>
<dbReference type="GO" id="GO:0005524">
    <property type="term" value="F:ATP binding"/>
    <property type="evidence" value="ECO:0007669"/>
    <property type="project" value="UniProtKB-UniRule"/>
</dbReference>
<keyword evidence="9 15" id="KW-0862">Zinc</keyword>
<evidence type="ECO:0000256" key="2">
    <source>
        <dbReference type="ARBA" id="ARBA00004496"/>
    </source>
</evidence>
<keyword evidence="8 15" id="KW-0547">Nucleotide-binding</keyword>
<dbReference type="Pfam" id="PF19302">
    <property type="entry name" value="DUF5915"/>
    <property type="match status" value="1"/>
</dbReference>
<dbReference type="GO" id="GO:0006428">
    <property type="term" value="P:isoleucyl-tRNA aminoacylation"/>
    <property type="evidence" value="ECO:0007669"/>
    <property type="project" value="UniProtKB-UniRule"/>
</dbReference>
<dbReference type="InterPro" id="IPR002300">
    <property type="entry name" value="aa-tRNA-synth_Ia"/>
</dbReference>
<comment type="catalytic activity">
    <reaction evidence="14 15">
        <text>tRNA(Ile) + L-isoleucine + ATP = L-isoleucyl-tRNA(Ile) + AMP + diphosphate</text>
        <dbReference type="Rhea" id="RHEA:11060"/>
        <dbReference type="Rhea" id="RHEA-COMP:9666"/>
        <dbReference type="Rhea" id="RHEA-COMP:9695"/>
        <dbReference type="ChEBI" id="CHEBI:30616"/>
        <dbReference type="ChEBI" id="CHEBI:33019"/>
        <dbReference type="ChEBI" id="CHEBI:58045"/>
        <dbReference type="ChEBI" id="CHEBI:78442"/>
        <dbReference type="ChEBI" id="CHEBI:78528"/>
        <dbReference type="ChEBI" id="CHEBI:456215"/>
        <dbReference type="EC" id="6.1.1.5"/>
    </reaction>
</comment>
<feature type="compositionally biased region" description="Polar residues" evidence="16">
    <location>
        <begin position="8"/>
        <end position="20"/>
    </location>
</feature>
<comment type="similarity">
    <text evidence="3 15">Belongs to the class-I aminoacyl-tRNA synthetase family. IleS type 2 subfamily.</text>
</comment>
<dbReference type="PANTHER" id="PTHR42780:SF1">
    <property type="entry name" value="ISOLEUCINE--TRNA LIGASE, CYTOPLASMIC"/>
    <property type="match status" value="1"/>
</dbReference>
<evidence type="ECO:0000313" key="19">
    <source>
        <dbReference type="EMBL" id="PRY17124.1"/>
    </source>
</evidence>
<dbReference type="EMBL" id="PVZF01000002">
    <property type="protein sequence ID" value="PRY17124.1"/>
    <property type="molecule type" value="Genomic_DNA"/>
</dbReference>
<dbReference type="AlphaFoldDB" id="A0A2T0R7L2"/>
<comment type="subcellular location">
    <subcellularLocation>
        <location evidence="2 15">Cytoplasm</location>
    </subcellularLocation>
</comment>
<dbReference type="InterPro" id="IPR013155">
    <property type="entry name" value="M/V/L/I-tRNA-synth_anticd-bd"/>
</dbReference>
<evidence type="ECO:0000256" key="12">
    <source>
        <dbReference type="ARBA" id="ARBA00023146"/>
    </source>
</evidence>
<gene>
    <name evidence="15" type="primary">ileS</name>
    <name evidence="19" type="ORF">CLV37_10282</name>
</gene>
<dbReference type="GO" id="GO:0004822">
    <property type="term" value="F:isoleucine-tRNA ligase activity"/>
    <property type="evidence" value="ECO:0007669"/>
    <property type="project" value="UniProtKB-UniRule"/>
</dbReference>
<feature type="short sequence motif" description="'HIGH' region" evidence="15">
    <location>
        <begin position="60"/>
        <end position="70"/>
    </location>
</feature>
<evidence type="ECO:0000256" key="8">
    <source>
        <dbReference type="ARBA" id="ARBA00022741"/>
    </source>
</evidence>
<dbReference type="SUPFAM" id="SSF50677">
    <property type="entry name" value="ValRS/IleRS/LeuRS editing domain"/>
    <property type="match status" value="1"/>
</dbReference>
<dbReference type="PANTHER" id="PTHR42780">
    <property type="entry name" value="SOLEUCYL-TRNA SYNTHETASE"/>
    <property type="match status" value="1"/>
</dbReference>
<dbReference type="PRINTS" id="PR00984">
    <property type="entry name" value="TRNASYNTHILE"/>
</dbReference>
<dbReference type="Gene3D" id="3.90.740.10">
    <property type="entry name" value="Valyl/Leucyl/Isoleucyl-tRNA synthetase, editing domain"/>
    <property type="match status" value="1"/>
</dbReference>
<comment type="cofactor">
    <cofactor evidence="1 15">
        <name>Zn(2+)</name>
        <dbReference type="ChEBI" id="CHEBI:29105"/>
    </cofactor>
</comment>
<feature type="domain" description="Aminoacyl-tRNA synthetase class Ia" evidence="17">
    <location>
        <begin position="28"/>
        <end position="657"/>
    </location>
</feature>
<dbReference type="EC" id="6.1.1.5" evidence="15"/>
<evidence type="ECO:0000259" key="17">
    <source>
        <dbReference type="Pfam" id="PF00133"/>
    </source>
</evidence>
<comment type="function">
    <text evidence="13 15">Catalyzes the attachment of isoleucine to tRNA(Ile). As IleRS can inadvertently accommodate and process structurally similar amino acids such as valine, to avoid such errors it has two additional distinct tRNA(Ile)-dependent editing activities. One activity is designated as 'pretransfer' editing and involves the hydrolysis of activated Val-AMP. The other activity is designated 'posttransfer' editing and involves deacylation of mischarged Val-tRNA(Ile).</text>
</comment>
<evidence type="ECO:0000313" key="20">
    <source>
        <dbReference type="Proteomes" id="UP000238083"/>
    </source>
</evidence>
<dbReference type="GO" id="GO:0008270">
    <property type="term" value="F:zinc ion binding"/>
    <property type="evidence" value="ECO:0007669"/>
    <property type="project" value="UniProtKB-UniRule"/>
</dbReference>
<keyword evidence="11 15" id="KW-0648">Protein biosynthesis</keyword>
<evidence type="ECO:0000256" key="14">
    <source>
        <dbReference type="ARBA" id="ARBA00048359"/>
    </source>
</evidence>
<evidence type="ECO:0000256" key="9">
    <source>
        <dbReference type="ARBA" id="ARBA00022833"/>
    </source>
</evidence>
<dbReference type="SUPFAM" id="SSF52374">
    <property type="entry name" value="Nucleotidylyl transferase"/>
    <property type="match status" value="1"/>
</dbReference>
<dbReference type="HAMAP" id="MF_02003">
    <property type="entry name" value="Ile_tRNA_synth_type2"/>
    <property type="match status" value="1"/>
</dbReference>
<keyword evidence="6 15" id="KW-0436">Ligase</keyword>
<dbReference type="Gene3D" id="1.10.730.10">
    <property type="entry name" value="Isoleucyl-tRNA Synthetase, Domain 1"/>
    <property type="match status" value="1"/>
</dbReference>
<dbReference type="InterPro" id="IPR009080">
    <property type="entry name" value="tRNAsynth_Ia_anticodon-bd"/>
</dbReference>
<dbReference type="InterPro" id="IPR009008">
    <property type="entry name" value="Val/Leu/Ile-tRNA-synth_edit"/>
</dbReference>
<dbReference type="GO" id="GO:0005737">
    <property type="term" value="C:cytoplasm"/>
    <property type="evidence" value="ECO:0007669"/>
    <property type="project" value="UniProtKB-SubCell"/>
</dbReference>
<feature type="domain" description="Methionyl/Valyl/Leucyl/Isoleucyl-tRNA synthetase anticodon-binding" evidence="18">
    <location>
        <begin position="708"/>
        <end position="852"/>
    </location>
</feature>
<evidence type="ECO:0000256" key="11">
    <source>
        <dbReference type="ARBA" id="ARBA00022917"/>
    </source>
</evidence>
<keyword evidence="7 15" id="KW-0479">Metal-binding</keyword>
<dbReference type="InterPro" id="IPR001412">
    <property type="entry name" value="aa-tRNA-synth_I_CS"/>
</dbReference>